<evidence type="ECO:0000313" key="14">
    <source>
        <dbReference type="EMBL" id="QCI62757.1"/>
    </source>
</evidence>
<evidence type="ECO:0000256" key="7">
    <source>
        <dbReference type="ARBA" id="ARBA00023098"/>
    </source>
</evidence>
<dbReference type="EMBL" id="MK086038">
    <property type="protein sequence ID" value="QCI62757.1"/>
    <property type="molecule type" value="mRNA"/>
</dbReference>
<reference evidence="14" key="3">
    <citation type="submission" date="2018-10" db="EMBL/GenBank/DDBJ databases">
        <authorList>
            <person name="Dubey K.K.D."/>
            <person name="Upadhyaya K.C."/>
            <person name="Kumar A."/>
        </authorList>
    </citation>
    <scope>NUCLEOTIDE SEQUENCE</scope>
</reference>
<evidence type="ECO:0000313" key="13">
    <source>
        <dbReference type="EMBL" id="AGN95845.1"/>
    </source>
</evidence>
<name>R9W6I6_9ROSI</name>
<evidence type="ECO:0000259" key="11">
    <source>
        <dbReference type="Pfam" id="PF00487"/>
    </source>
</evidence>
<feature type="transmembrane region" description="Helical" evidence="10">
    <location>
        <begin position="117"/>
        <end position="137"/>
    </location>
</feature>
<feature type="transmembrane region" description="Helical" evidence="10">
    <location>
        <begin position="224"/>
        <end position="243"/>
    </location>
</feature>
<evidence type="ECO:0000259" key="12">
    <source>
        <dbReference type="Pfam" id="PF11960"/>
    </source>
</evidence>
<keyword evidence="9" id="KW-0275">Fatty acid biosynthesis</keyword>
<feature type="domain" description="Fatty acid desaturase" evidence="11">
    <location>
        <begin position="85"/>
        <end position="345"/>
    </location>
</feature>
<evidence type="ECO:0000256" key="9">
    <source>
        <dbReference type="ARBA" id="ARBA00023160"/>
    </source>
</evidence>
<dbReference type="CDD" id="cd03507">
    <property type="entry name" value="Delta12-FADS-like"/>
    <property type="match status" value="1"/>
</dbReference>
<feature type="domain" description="Fatty acid desaturase N-terminal" evidence="12">
    <location>
        <begin position="18"/>
        <end position="64"/>
    </location>
</feature>
<evidence type="ECO:0000256" key="3">
    <source>
        <dbReference type="ARBA" id="ARBA00009295"/>
    </source>
</evidence>
<dbReference type="Pfam" id="PF11960">
    <property type="entry name" value="DUF3474"/>
    <property type="match status" value="1"/>
</dbReference>
<evidence type="ECO:0000256" key="2">
    <source>
        <dbReference type="ARBA" id="ARBA00005189"/>
    </source>
</evidence>
<organism evidence="13">
    <name type="scientific">Hiptage benghalensis</name>
    <dbReference type="NCBI Taxonomy" id="151834"/>
    <lineage>
        <taxon>Eukaryota</taxon>
        <taxon>Viridiplantae</taxon>
        <taxon>Streptophyta</taxon>
        <taxon>Embryophyta</taxon>
        <taxon>Tracheophyta</taxon>
        <taxon>Spermatophyta</taxon>
        <taxon>Magnoliopsida</taxon>
        <taxon>eudicotyledons</taxon>
        <taxon>Gunneridae</taxon>
        <taxon>Pentapetalae</taxon>
        <taxon>rosids</taxon>
        <taxon>fabids</taxon>
        <taxon>Malpighiales</taxon>
        <taxon>Malpighiaceae</taxon>
        <taxon>Hiptage</taxon>
    </lineage>
</organism>
<gene>
    <name evidence="14" type="primary">FAH12-1</name>
</gene>
<dbReference type="Pfam" id="PF00487">
    <property type="entry name" value="FA_desaturase"/>
    <property type="match status" value="1"/>
</dbReference>
<dbReference type="InterPro" id="IPR012171">
    <property type="entry name" value="Fatty_acid_desaturase"/>
</dbReference>
<keyword evidence="10" id="KW-0812">Transmembrane</keyword>
<dbReference type="GO" id="GO:0006633">
    <property type="term" value="P:fatty acid biosynthetic process"/>
    <property type="evidence" value="ECO:0007669"/>
    <property type="project" value="UniProtKB-KW"/>
</dbReference>
<comment type="subcellular location">
    <subcellularLocation>
        <location evidence="1">Membrane</location>
    </subcellularLocation>
</comment>
<dbReference type="GO" id="GO:0016717">
    <property type="term" value="F:oxidoreductase activity, acting on paired donors, with oxidation of a pair of donors resulting in the reduction of molecular oxygen to two molecules of water"/>
    <property type="evidence" value="ECO:0007669"/>
    <property type="project" value="InterPro"/>
</dbReference>
<keyword evidence="6" id="KW-0560">Oxidoreductase</keyword>
<reference evidence="13" key="1">
    <citation type="journal article" date="2013" name="Phytochemistry">
        <title>Characterisation of the FAD2 gene family from Hiptage benghalensis: A ricinoleic acid accumulating plant.</title>
        <authorList>
            <person name="Zhou X.R."/>
            <person name="Singh S.P."/>
            <person name="Green A.G."/>
        </authorList>
    </citation>
    <scope>NUCLEOTIDE SEQUENCE</scope>
</reference>
<evidence type="ECO:0000256" key="5">
    <source>
        <dbReference type="ARBA" id="ARBA00022832"/>
    </source>
</evidence>
<dbReference type="InterPro" id="IPR005804">
    <property type="entry name" value="FA_desaturase_dom"/>
</dbReference>
<dbReference type="EMBL" id="KC533767">
    <property type="protein sequence ID" value="AGN95845.1"/>
    <property type="molecule type" value="mRNA"/>
</dbReference>
<keyword evidence="10" id="KW-1133">Transmembrane helix</keyword>
<dbReference type="GO" id="GO:0016020">
    <property type="term" value="C:membrane"/>
    <property type="evidence" value="ECO:0007669"/>
    <property type="project" value="UniProtKB-SubCell"/>
</dbReference>
<proteinExistence type="evidence at transcript level"/>
<dbReference type="InterPro" id="IPR021863">
    <property type="entry name" value="FAS_N"/>
</dbReference>
<keyword evidence="7" id="KW-0443">Lipid metabolism</keyword>
<reference evidence="13" key="2">
    <citation type="submission" date="2013-01" db="EMBL/GenBank/DDBJ databases">
        <authorList>
            <person name="Zhou X.-R."/>
            <person name="Singh S.P."/>
            <person name="Green A.G."/>
        </authorList>
    </citation>
    <scope>NUCLEOTIDE SEQUENCE</scope>
</reference>
<accession>R9W6I6</accession>
<feature type="transmembrane region" description="Helical" evidence="10">
    <location>
        <begin position="249"/>
        <end position="272"/>
    </location>
</feature>
<protein>
    <submittedName>
        <fullName evidence="13">Fatty acid delta12-hydroxylase FAH12-1</fullName>
    </submittedName>
    <submittedName>
        <fullName evidence="14">Fatty acid hydroxylase FAH12-1</fullName>
    </submittedName>
</protein>
<evidence type="ECO:0000256" key="4">
    <source>
        <dbReference type="ARBA" id="ARBA00022516"/>
    </source>
</evidence>
<comment type="pathway">
    <text evidence="2">Lipid metabolism.</text>
</comment>
<keyword evidence="8 10" id="KW-0472">Membrane</keyword>
<keyword evidence="5" id="KW-0276">Fatty acid metabolism</keyword>
<dbReference type="AlphaFoldDB" id="R9W6I6"/>
<dbReference type="PANTHER" id="PTHR32100">
    <property type="entry name" value="OMEGA-6 FATTY ACID DESATURASE, CHLOROPLASTIC"/>
    <property type="match status" value="1"/>
</dbReference>
<comment type="similarity">
    <text evidence="3">Belongs to the fatty acid desaturase type 1 family.</text>
</comment>
<sequence length="383" mass="44201">MGAGGRMPTSVSKGQGMENEVKHGPCEKPPFTVGQLKRAIPPHCFERSLIRSSSYLLRDLFFVFVFYYVATSYFHLLPYPFNYAAWPIYWGFQGCVLTGIWVLGHECGHHAFSDYQLVDDIVGLIIHTALLVPYFSWKISHRRHHSNTGSLEREEVFAPKPKAEVQWYLKHLNNPPGRAIILLNTLLLGWPLYVAFNVAGRRYDRFASHFDPYSPIFSASERHLIYITDASIYATIFILYRAAAAKGLTWLICVYGVPLVIVNALLVLVTYLQHTHPVLPHYDNSEWDWLRGALVTVDRDYGIFNEVFHHITDTHVAHHLFSKIPQYHAMEVTKAIKPILGEYYQFDGTPFLKALWREARECVYVDRDEGDPKRGVYWYGNKF</sequence>
<feature type="transmembrane region" description="Helical" evidence="10">
    <location>
        <begin position="55"/>
        <end position="76"/>
    </location>
</feature>
<evidence type="ECO:0000256" key="8">
    <source>
        <dbReference type="ARBA" id="ARBA00023136"/>
    </source>
</evidence>
<keyword evidence="4" id="KW-0444">Lipid biosynthesis</keyword>
<evidence type="ECO:0000256" key="10">
    <source>
        <dbReference type="SAM" id="Phobius"/>
    </source>
</evidence>
<evidence type="ECO:0000256" key="6">
    <source>
        <dbReference type="ARBA" id="ARBA00023002"/>
    </source>
</evidence>
<feature type="transmembrane region" description="Helical" evidence="10">
    <location>
        <begin position="179"/>
        <end position="199"/>
    </location>
</feature>
<evidence type="ECO:0000256" key="1">
    <source>
        <dbReference type="ARBA" id="ARBA00004370"/>
    </source>
</evidence>
<feature type="transmembrane region" description="Helical" evidence="10">
    <location>
        <begin position="88"/>
        <end position="105"/>
    </location>
</feature>